<name>A0AAE1A3F4_9GAST</name>
<evidence type="ECO:0000313" key="3">
    <source>
        <dbReference type="Proteomes" id="UP001283361"/>
    </source>
</evidence>
<evidence type="ECO:0000313" key="2">
    <source>
        <dbReference type="EMBL" id="KAK3780608.1"/>
    </source>
</evidence>
<organism evidence="2 3">
    <name type="scientific">Elysia crispata</name>
    <name type="common">lettuce slug</name>
    <dbReference type="NCBI Taxonomy" id="231223"/>
    <lineage>
        <taxon>Eukaryota</taxon>
        <taxon>Metazoa</taxon>
        <taxon>Spiralia</taxon>
        <taxon>Lophotrochozoa</taxon>
        <taxon>Mollusca</taxon>
        <taxon>Gastropoda</taxon>
        <taxon>Heterobranchia</taxon>
        <taxon>Euthyneura</taxon>
        <taxon>Panpulmonata</taxon>
        <taxon>Sacoglossa</taxon>
        <taxon>Placobranchoidea</taxon>
        <taxon>Plakobranchidae</taxon>
        <taxon>Elysia</taxon>
    </lineage>
</organism>
<gene>
    <name evidence="2" type="ORF">RRG08_048195</name>
</gene>
<feature type="region of interest" description="Disordered" evidence="1">
    <location>
        <begin position="1"/>
        <end position="26"/>
    </location>
</feature>
<dbReference type="EMBL" id="JAWDGP010002699">
    <property type="protein sequence ID" value="KAK3780608.1"/>
    <property type="molecule type" value="Genomic_DNA"/>
</dbReference>
<dbReference type="AlphaFoldDB" id="A0AAE1A3F4"/>
<dbReference type="Proteomes" id="UP001283361">
    <property type="component" value="Unassembled WGS sequence"/>
</dbReference>
<proteinExistence type="predicted"/>
<sequence length="154" mass="16310">QGHDRFDGSSSRTDGSARDLNPSASISSSATHLQLICLSGQGHDRCFHRPPGPGTTQIFSQGIKPLKPISSSATHLQLICLSGQGHDRFDGSSTRTDGEDMTGLMAPELMVQPGIEPLKPISSSATHLQLICLSGQGHDRFDGSSSQLMVSARD</sequence>
<keyword evidence="3" id="KW-1185">Reference proteome</keyword>
<protein>
    <submittedName>
        <fullName evidence="2">Uncharacterized protein</fullName>
    </submittedName>
</protein>
<accession>A0AAE1A3F4</accession>
<reference evidence="2" key="1">
    <citation type="journal article" date="2023" name="G3 (Bethesda)">
        <title>A reference genome for the long-term kleptoplast-retaining sea slug Elysia crispata morphotype clarki.</title>
        <authorList>
            <person name="Eastman K.E."/>
            <person name="Pendleton A.L."/>
            <person name="Shaikh M.A."/>
            <person name="Suttiyut T."/>
            <person name="Ogas R."/>
            <person name="Tomko P."/>
            <person name="Gavelis G."/>
            <person name="Widhalm J.R."/>
            <person name="Wisecaver J.H."/>
        </authorList>
    </citation>
    <scope>NUCLEOTIDE SEQUENCE</scope>
    <source>
        <strain evidence="2">ECLA1</strain>
    </source>
</reference>
<feature type="non-terminal residue" evidence="2">
    <location>
        <position position="1"/>
    </location>
</feature>
<comment type="caution">
    <text evidence="2">The sequence shown here is derived from an EMBL/GenBank/DDBJ whole genome shotgun (WGS) entry which is preliminary data.</text>
</comment>
<evidence type="ECO:0000256" key="1">
    <source>
        <dbReference type="SAM" id="MobiDB-lite"/>
    </source>
</evidence>